<feature type="modified residue" description="Pyruvic acid (Ser); by autocatalysis" evidence="10">
    <location>
        <position position="66"/>
    </location>
</feature>
<dbReference type="AlphaFoldDB" id="A0A8J7MU81"/>
<dbReference type="Gene3D" id="3.30.360.110">
    <property type="entry name" value="S-adenosylmethionine decarboxylase domain"/>
    <property type="match status" value="1"/>
</dbReference>
<evidence type="ECO:0000256" key="9">
    <source>
        <dbReference type="ARBA" id="ARBA00023317"/>
    </source>
</evidence>
<dbReference type="Proteomes" id="UP000619033">
    <property type="component" value="Unassembled WGS sequence"/>
</dbReference>
<feature type="active site" description="Proton acceptor; for processing activity" evidence="10">
    <location>
        <position position="71"/>
    </location>
</feature>
<accession>A0A8J7MU81</accession>
<dbReference type="RefSeq" id="WP_202659666.1">
    <property type="nucleotide sequence ID" value="NZ_JAESVP010000004.1"/>
</dbReference>
<keyword evidence="8 10" id="KW-0704">Schiff base</keyword>
<keyword evidence="12" id="KW-1185">Reference proteome</keyword>
<evidence type="ECO:0000256" key="6">
    <source>
        <dbReference type="ARBA" id="ARBA00023145"/>
    </source>
</evidence>
<comment type="catalytic activity">
    <reaction evidence="10">
        <text>S-adenosyl-L-methionine + H(+) = S-adenosyl 3-(methylsulfanyl)propylamine + CO2</text>
        <dbReference type="Rhea" id="RHEA:15981"/>
        <dbReference type="ChEBI" id="CHEBI:15378"/>
        <dbReference type="ChEBI" id="CHEBI:16526"/>
        <dbReference type="ChEBI" id="CHEBI:57443"/>
        <dbReference type="ChEBI" id="CHEBI:59789"/>
        <dbReference type="EC" id="4.1.1.50"/>
    </reaction>
</comment>
<evidence type="ECO:0000256" key="3">
    <source>
        <dbReference type="ARBA" id="ARBA00022813"/>
    </source>
</evidence>
<dbReference type="Gene3D" id="3.30.160.750">
    <property type="match status" value="1"/>
</dbReference>
<evidence type="ECO:0000256" key="7">
    <source>
        <dbReference type="ARBA" id="ARBA00023239"/>
    </source>
</evidence>
<keyword evidence="9 10" id="KW-0670">Pyruvate</keyword>
<evidence type="ECO:0000256" key="2">
    <source>
        <dbReference type="ARBA" id="ARBA00022793"/>
    </source>
</evidence>
<comment type="function">
    <text evidence="10">Catalyzes the decarboxylation of S-adenosylmethionine to S-adenosylmethioninamine (dcAdoMet), the propylamine donor required for the synthesis of the polyamines spermine and spermidine from the diamine putrescine.</text>
</comment>
<keyword evidence="5 10" id="KW-0620">Polyamine biosynthesis</keyword>
<proteinExistence type="inferred from homology"/>
<dbReference type="SUPFAM" id="SSF56276">
    <property type="entry name" value="S-adenosylmethionine decarboxylase"/>
    <property type="match status" value="1"/>
</dbReference>
<organism evidence="11 12">
    <name type="scientific">Fuscibacter oryzae</name>
    <dbReference type="NCBI Taxonomy" id="2803939"/>
    <lineage>
        <taxon>Bacteria</taxon>
        <taxon>Pseudomonadati</taxon>
        <taxon>Pseudomonadota</taxon>
        <taxon>Alphaproteobacteria</taxon>
        <taxon>Rhodobacterales</taxon>
        <taxon>Paracoccaceae</taxon>
        <taxon>Fuscibacter</taxon>
    </lineage>
</organism>
<dbReference type="InterPro" id="IPR017716">
    <property type="entry name" value="S-AdoMet_deCOase_pro-enz"/>
</dbReference>
<dbReference type="EC" id="4.1.1.50" evidence="10"/>
<comment type="subunit">
    <text evidence="10">Heterotetramer of two alpha and two beta chains arranged as a dimer of alpha/beta heterodimers.</text>
</comment>
<sequence>MAQTPFAPGLHLLLDLYGATHLDAVAELECVLRRAAERAGATVIASHFKHFGGGGGVTGLVLLAESHISIHTWPEIGFAAVDIFMCGAARPDLAWQEIEAALKPTRTHLSRIERGTDHLNQASHPAL</sequence>
<dbReference type="InterPro" id="IPR042286">
    <property type="entry name" value="AdoMetDC_C"/>
</dbReference>
<dbReference type="GO" id="GO:0005829">
    <property type="term" value="C:cytosol"/>
    <property type="evidence" value="ECO:0007669"/>
    <property type="project" value="TreeGrafter"/>
</dbReference>
<dbReference type="UniPathway" id="UPA00331">
    <property type="reaction ID" value="UER00451"/>
</dbReference>
<dbReference type="InterPro" id="IPR003826">
    <property type="entry name" value="AdoMetDC_fam_prok"/>
</dbReference>
<protein>
    <recommendedName>
        <fullName evidence="10">S-adenosylmethionine decarboxylase proenzyme</fullName>
        <shortName evidence="10">AdoMetDC</shortName>
        <shortName evidence="10">SAMDC</shortName>
        <ecNumber evidence="10">4.1.1.50</ecNumber>
    </recommendedName>
    <component>
        <recommendedName>
            <fullName evidence="10">S-adenosylmethionine decarboxylase beta chain</fullName>
        </recommendedName>
    </component>
    <component>
        <recommendedName>
            <fullName evidence="10">S-adenosylmethionine decarboxylase alpha chain</fullName>
        </recommendedName>
    </component>
</protein>
<gene>
    <name evidence="11" type="primary">speD</name>
    <name evidence="10" type="synonym">speH</name>
    <name evidence="11" type="ORF">JI744_08725</name>
</gene>
<dbReference type="InterPro" id="IPR042284">
    <property type="entry name" value="AdoMetDC_N"/>
</dbReference>
<comment type="caution">
    <text evidence="11">The sequence shown here is derived from an EMBL/GenBank/DDBJ whole genome shotgun (WGS) entry which is preliminary data.</text>
</comment>
<dbReference type="PANTHER" id="PTHR33866">
    <property type="entry name" value="S-ADENOSYLMETHIONINE DECARBOXYLASE PROENZYME"/>
    <property type="match status" value="1"/>
</dbReference>
<feature type="chain" id="PRO_5035347852" description="S-adenosylmethionine decarboxylase alpha chain" evidence="10">
    <location>
        <begin position="66"/>
        <end position="127"/>
    </location>
</feature>
<keyword evidence="4 10" id="KW-0745">Spermidine biosynthesis</keyword>
<comment type="PTM">
    <text evidence="10">Is synthesized initially as an inactive proenzyme. Formation of the active enzyme involves a self-maturation process in which the active site pyruvoyl group is generated from an internal serine residue via an autocatalytic post-translational modification. Two non-identical subunits are generated from the proenzyme in this reaction, and the pyruvate is formed at the N-terminus of the alpha chain, which is derived from the carboxyl end of the proenzyme. The post-translation cleavage follows an unusual pathway, termed non-hydrolytic serinolysis, in which the side chain hydroxyl group of the serine supplies its oxygen atom to form the C-terminus of the beta chain, while the remainder of the serine residue undergoes an oxidative deamination to produce ammonia and the pyruvoyl group blocking the N-terminus of the alpha chain.</text>
</comment>
<dbReference type="HAMAP" id="MF_00464">
    <property type="entry name" value="AdoMetDC_1"/>
    <property type="match status" value="1"/>
</dbReference>
<feature type="active site" description="Proton donor; for catalytic activity" evidence="10">
    <location>
        <position position="86"/>
    </location>
</feature>
<feature type="site" description="Cleavage (non-hydrolytic); by autolysis" evidence="10">
    <location>
        <begin position="65"/>
        <end position="66"/>
    </location>
</feature>
<evidence type="ECO:0000256" key="1">
    <source>
        <dbReference type="ARBA" id="ARBA00022691"/>
    </source>
</evidence>
<dbReference type="InterPro" id="IPR016067">
    <property type="entry name" value="S-AdoMet_deCO2ase_core"/>
</dbReference>
<feature type="active site" description="Schiff-base intermediate with substrate; via pyruvic acid" evidence="10">
    <location>
        <position position="66"/>
    </location>
</feature>
<feature type="chain" id="PRO_5035347851" description="S-adenosylmethionine decarboxylase beta chain" evidence="10">
    <location>
        <begin position="1"/>
        <end position="65"/>
    </location>
</feature>
<keyword evidence="1 10" id="KW-0949">S-adenosyl-L-methionine</keyword>
<keyword evidence="6 10" id="KW-0865">Zymogen</keyword>
<comment type="pathway">
    <text evidence="10">Amine and polyamine biosynthesis; S-adenosylmethioninamine biosynthesis; S-adenosylmethioninamine from S-adenosyl-L-methionine: step 1/1.</text>
</comment>
<dbReference type="GO" id="GO:0008295">
    <property type="term" value="P:spermidine biosynthetic process"/>
    <property type="evidence" value="ECO:0007669"/>
    <property type="project" value="UniProtKB-UniRule"/>
</dbReference>
<dbReference type="EMBL" id="JAESVP010000004">
    <property type="protein sequence ID" value="MBL4928184.1"/>
    <property type="molecule type" value="Genomic_DNA"/>
</dbReference>
<evidence type="ECO:0000313" key="11">
    <source>
        <dbReference type="EMBL" id="MBL4928184.1"/>
    </source>
</evidence>
<evidence type="ECO:0000256" key="5">
    <source>
        <dbReference type="ARBA" id="ARBA00023115"/>
    </source>
</evidence>
<dbReference type="GO" id="GO:0004014">
    <property type="term" value="F:adenosylmethionine decarboxylase activity"/>
    <property type="evidence" value="ECO:0007669"/>
    <property type="project" value="UniProtKB-UniRule"/>
</dbReference>
<comment type="cofactor">
    <cofactor evidence="10">
        <name>pyruvate</name>
        <dbReference type="ChEBI" id="CHEBI:15361"/>
    </cofactor>
    <text evidence="10">Binds 1 pyruvoyl group covalently per subunit.</text>
</comment>
<dbReference type="PANTHER" id="PTHR33866:SF2">
    <property type="entry name" value="S-ADENOSYLMETHIONINE DECARBOXYLASE PROENZYME"/>
    <property type="match status" value="1"/>
</dbReference>
<reference evidence="11" key="1">
    <citation type="submission" date="2021-01" db="EMBL/GenBank/DDBJ databases">
        <title>Genome seq and assembly of Tabrizicola sp. KVB23.</title>
        <authorList>
            <person name="Chhetri G."/>
        </authorList>
    </citation>
    <scope>NUCLEOTIDE SEQUENCE</scope>
    <source>
        <strain evidence="11">KVB23</strain>
    </source>
</reference>
<dbReference type="NCBIfam" id="TIGR03330">
    <property type="entry name" value="SAM_DCase_Bsu"/>
    <property type="match status" value="1"/>
</dbReference>
<name>A0A8J7MU81_9RHOB</name>
<evidence type="ECO:0000313" key="12">
    <source>
        <dbReference type="Proteomes" id="UP000619033"/>
    </source>
</evidence>
<comment type="similarity">
    <text evidence="10">Belongs to the prokaryotic AdoMetDC family. Type 1 subfamily.</text>
</comment>
<evidence type="ECO:0000256" key="4">
    <source>
        <dbReference type="ARBA" id="ARBA00023066"/>
    </source>
</evidence>
<keyword evidence="7 10" id="KW-0456">Lyase</keyword>
<dbReference type="Pfam" id="PF02675">
    <property type="entry name" value="AdoMet_dc"/>
    <property type="match status" value="1"/>
</dbReference>
<evidence type="ECO:0000256" key="10">
    <source>
        <dbReference type="HAMAP-Rule" id="MF_00464"/>
    </source>
</evidence>
<keyword evidence="3 10" id="KW-0068">Autocatalytic cleavage</keyword>
<keyword evidence="2 10" id="KW-0210">Decarboxylase</keyword>
<evidence type="ECO:0000256" key="8">
    <source>
        <dbReference type="ARBA" id="ARBA00023270"/>
    </source>
</evidence>